<sequence>MIAMAAYDLSDVDTYCDIKDPVFDVIMAGAAQWAARTGWMPPAADA</sequence>
<protein>
    <submittedName>
        <fullName evidence="1">Uncharacterized protein</fullName>
    </submittedName>
</protein>
<comment type="caution">
    <text evidence="1">The sequence shown here is derived from an EMBL/GenBank/DDBJ whole genome shotgun (WGS) entry which is preliminary data.</text>
</comment>
<keyword evidence="2" id="KW-1185">Reference proteome</keyword>
<organism evidence="1 2">
    <name type="scientific">Inquilinus ginsengisoli</name>
    <dbReference type="NCBI Taxonomy" id="363840"/>
    <lineage>
        <taxon>Bacteria</taxon>
        <taxon>Pseudomonadati</taxon>
        <taxon>Pseudomonadota</taxon>
        <taxon>Alphaproteobacteria</taxon>
        <taxon>Rhodospirillales</taxon>
        <taxon>Rhodospirillaceae</taxon>
        <taxon>Inquilinus</taxon>
    </lineage>
</organism>
<accession>A0ABU1JLK3</accession>
<reference evidence="1 2" key="1">
    <citation type="submission" date="2023-07" db="EMBL/GenBank/DDBJ databases">
        <title>Sorghum-associated microbial communities from plants grown in Nebraska, USA.</title>
        <authorList>
            <person name="Schachtman D."/>
        </authorList>
    </citation>
    <scope>NUCLEOTIDE SEQUENCE [LARGE SCALE GENOMIC DNA]</scope>
    <source>
        <strain evidence="1 2">584</strain>
    </source>
</reference>
<evidence type="ECO:0000313" key="2">
    <source>
        <dbReference type="Proteomes" id="UP001262410"/>
    </source>
</evidence>
<dbReference type="RefSeq" id="WP_309792988.1">
    <property type="nucleotide sequence ID" value="NZ_JAVDPW010000002.1"/>
</dbReference>
<proteinExistence type="predicted"/>
<evidence type="ECO:0000313" key="1">
    <source>
        <dbReference type="EMBL" id="MDR6288899.1"/>
    </source>
</evidence>
<dbReference type="Proteomes" id="UP001262410">
    <property type="component" value="Unassembled WGS sequence"/>
</dbReference>
<gene>
    <name evidence="1" type="ORF">E9232_001406</name>
</gene>
<dbReference type="EMBL" id="JAVDPW010000002">
    <property type="protein sequence ID" value="MDR6288899.1"/>
    <property type="molecule type" value="Genomic_DNA"/>
</dbReference>
<name>A0ABU1JLK3_9PROT</name>